<evidence type="ECO:0000313" key="2">
    <source>
        <dbReference type="Proteomes" id="UP000054485"/>
    </source>
</evidence>
<sequence>FDPDATNNCDFQWSEGVEQYSSMSEDDLWTILGLPEKQIPFFNLLQDPYGNCDPWTEDGQTWLKENGESLALRWHQLVGLVKMVNNAFCGMPVLLMDEVGLGKTIQVTALIAVLSFYREFYSVHNRFPG</sequence>
<dbReference type="STRING" id="930992.A0A0D0AUQ3"/>
<proteinExistence type="predicted"/>
<gene>
    <name evidence="1" type="ORF">CY34DRAFT_41999</name>
</gene>
<protein>
    <submittedName>
        <fullName evidence="1">Unplaced genomic scaffold CY34scaffold_282, whole genome shotgun sequence</fullName>
    </submittedName>
</protein>
<dbReference type="HOGENOM" id="CLU_131285_0_0_1"/>
<dbReference type="InterPro" id="IPR038718">
    <property type="entry name" value="SNF2-like_sf"/>
</dbReference>
<dbReference type="Gene3D" id="3.40.50.10810">
    <property type="entry name" value="Tandem AAA-ATPase domain"/>
    <property type="match status" value="1"/>
</dbReference>
<reference evidence="1 2" key="1">
    <citation type="submission" date="2014-04" db="EMBL/GenBank/DDBJ databases">
        <authorList>
            <consortium name="DOE Joint Genome Institute"/>
            <person name="Kuo A."/>
            <person name="Ruytinx J."/>
            <person name="Rineau F."/>
            <person name="Colpaert J."/>
            <person name="Kohler A."/>
            <person name="Nagy L.G."/>
            <person name="Floudas D."/>
            <person name="Copeland A."/>
            <person name="Barry K.W."/>
            <person name="Cichocki N."/>
            <person name="Veneault-Fourrey C."/>
            <person name="LaButti K."/>
            <person name="Lindquist E.A."/>
            <person name="Lipzen A."/>
            <person name="Lundell T."/>
            <person name="Morin E."/>
            <person name="Murat C."/>
            <person name="Sun H."/>
            <person name="Tunlid A."/>
            <person name="Henrissat B."/>
            <person name="Grigoriev I.V."/>
            <person name="Hibbett D.S."/>
            <person name="Martin F."/>
            <person name="Nordberg H.P."/>
            <person name="Cantor M.N."/>
            <person name="Hua S.X."/>
        </authorList>
    </citation>
    <scope>NUCLEOTIDE SEQUENCE [LARGE SCALE GENOMIC DNA]</scope>
    <source>
        <strain evidence="1 2">UH-Slu-Lm8-n1</strain>
    </source>
</reference>
<reference evidence="2" key="2">
    <citation type="submission" date="2015-01" db="EMBL/GenBank/DDBJ databases">
        <title>Evolutionary Origins and Diversification of the Mycorrhizal Mutualists.</title>
        <authorList>
            <consortium name="DOE Joint Genome Institute"/>
            <consortium name="Mycorrhizal Genomics Consortium"/>
            <person name="Kohler A."/>
            <person name="Kuo A."/>
            <person name="Nagy L.G."/>
            <person name="Floudas D."/>
            <person name="Copeland A."/>
            <person name="Barry K.W."/>
            <person name="Cichocki N."/>
            <person name="Veneault-Fourrey C."/>
            <person name="LaButti K."/>
            <person name="Lindquist E.A."/>
            <person name="Lipzen A."/>
            <person name="Lundell T."/>
            <person name="Morin E."/>
            <person name="Murat C."/>
            <person name="Riley R."/>
            <person name="Ohm R."/>
            <person name="Sun H."/>
            <person name="Tunlid A."/>
            <person name="Henrissat B."/>
            <person name="Grigoriev I.V."/>
            <person name="Hibbett D.S."/>
            <person name="Martin F."/>
        </authorList>
    </citation>
    <scope>NUCLEOTIDE SEQUENCE [LARGE SCALE GENOMIC DNA]</scope>
    <source>
        <strain evidence="2">UH-Slu-Lm8-n1</strain>
    </source>
</reference>
<evidence type="ECO:0000313" key="1">
    <source>
        <dbReference type="EMBL" id="KIK38067.1"/>
    </source>
</evidence>
<dbReference type="Proteomes" id="UP000054485">
    <property type="component" value="Unassembled WGS sequence"/>
</dbReference>
<keyword evidence="2" id="KW-1185">Reference proteome</keyword>
<name>A0A0D0AUQ3_9AGAM</name>
<dbReference type="EMBL" id="KN835413">
    <property type="protein sequence ID" value="KIK38067.1"/>
    <property type="molecule type" value="Genomic_DNA"/>
</dbReference>
<dbReference type="SUPFAM" id="SSF52540">
    <property type="entry name" value="P-loop containing nucleoside triphosphate hydrolases"/>
    <property type="match status" value="1"/>
</dbReference>
<feature type="non-terminal residue" evidence="1">
    <location>
        <position position="129"/>
    </location>
</feature>
<dbReference type="OrthoDB" id="3270319at2759"/>
<organism evidence="1 2">
    <name type="scientific">Suillus luteus UH-Slu-Lm8-n1</name>
    <dbReference type="NCBI Taxonomy" id="930992"/>
    <lineage>
        <taxon>Eukaryota</taxon>
        <taxon>Fungi</taxon>
        <taxon>Dikarya</taxon>
        <taxon>Basidiomycota</taxon>
        <taxon>Agaricomycotina</taxon>
        <taxon>Agaricomycetes</taxon>
        <taxon>Agaricomycetidae</taxon>
        <taxon>Boletales</taxon>
        <taxon>Suillineae</taxon>
        <taxon>Suillaceae</taxon>
        <taxon>Suillus</taxon>
    </lineage>
</organism>
<feature type="non-terminal residue" evidence="1">
    <location>
        <position position="1"/>
    </location>
</feature>
<dbReference type="InParanoid" id="A0A0D0AUQ3"/>
<dbReference type="InterPro" id="IPR027417">
    <property type="entry name" value="P-loop_NTPase"/>
</dbReference>
<accession>A0A0D0AUQ3</accession>
<dbReference type="AlphaFoldDB" id="A0A0D0AUQ3"/>